<gene>
    <name evidence="2" type="ORF">BN869_000014040_1</name>
</gene>
<dbReference type="AlphaFoldDB" id="A0A0B7KR34"/>
<organism evidence="2">
    <name type="scientific">Bionectria ochroleuca</name>
    <name type="common">Gliocladium roseum</name>
    <dbReference type="NCBI Taxonomy" id="29856"/>
    <lineage>
        <taxon>Eukaryota</taxon>
        <taxon>Fungi</taxon>
        <taxon>Dikarya</taxon>
        <taxon>Ascomycota</taxon>
        <taxon>Pezizomycotina</taxon>
        <taxon>Sordariomycetes</taxon>
        <taxon>Hypocreomycetidae</taxon>
        <taxon>Hypocreales</taxon>
        <taxon>Bionectriaceae</taxon>
        <taxon>Clonostachys</taxon>
    </lineage>
</organism>
<accession>A0A0B7KR34</accession>
<feature type="compositionally biased region" description="Low complexity" evidence="1">
    <location>
        <begin position="1"/>
        <end position="15"/>
    </location>
</feature>
<proteinExistence type="predicted"/>
<reference evidence="2" key="1">
    <citation type="submission" date="2015-01" db="EMBL/GenBank/DDBJ databases">
        <authorList>
            <person name="Durling Mikael"/>
        </authorList>
    </citation>
    <scope>NUCLEOTIDE SEQUENCE</scope>
</reference>
<name>A0A0B7KR34_BIOOC</name>
<protein>
    <submittedName>
        <fullName evidence="2">Uncharacterized protein</fullName>
    </submittedName>
</protein>
<dbReference type="EMBL" id="CDPU01000211">
    <property type="protein sequence ID" value="CEO57982.1"/>
    <property type="molecule type" value="Genomic_DNA"/>
</dbReference>
<evidence type="ECO:0000256" key="1">
    <source>
        <dbReference type="SAM" id="MobiDB-lite"/>
    </source>
</evidence>
<evidence type="ECO:0000313" key="2">
    <source>
        <dbReference type="EMBL" id="CEO57982.1"/>
    </source>
</evidence>
<sequence length="23" mass="2484">MDSLRLLTSSGTLSSRYKKPATA</sequence>
<feature type="region of interest" description="Disordered" evidence="1">
    <location>
        <begin position="1"/>
        <end position="23"/>
    </location>
</feature>